<dbReference type="PANTHER" id="PTHR42792">
    <property type="entry name" value="FLAGELLIN"/>
    <property type="match status" value="1"/>
</dbReference>
<dbReference type="RefSeq" id="WP_344804079.1">
    <property type="nucleotide sequence ID" value="NZ_BAABBO010000005.1"/>
</dbReference>
<dbReference type="NCBIfam" id="TIGR02550">
    <property type="entry name" value="flagell_flgL"/>
    <property type="match status" value="1"/>
</dbReference>
<evidence type="ECO:0000256" key="5">
    <source>
        <dbReference type="ARBA" id="ARBA00023143"/>
    </source>
</evidence>
<name>A0ABP7NU16_9GAMM</name>
<evidence type="ECO:0000313" key="8">
    <source>
        <dbReference type="EMBL" id="GAA3953797.1"/>
    </source>
</evidence>
<evidence type="ECO:0000256" key="1">
    <source>
        <dbReference type="ARBA" id="ARBA00004365"/>
    </source>
</evidence>
<proteinExistence type="inferred from homology"/>
<feature type="domain" description="Flagellin N-terminal" evidence="6">
    <location>
        <begin position="3"/>
        <end position="139"/>
    </location>
</feature>
<sequence length="414" mass="44894">MRISTQMLYSNGIANLGNAQQEVTRTQQQISSGKKILSPADDPVGASRVLRLNQELEQNSQFQKNVDLAQSRLELEDGVLEGVTEIYQRVRELAIQSGDGILSAADRNSIAQELRSRLDQLKGLANSTDGRGEYLFGGFQNKQAPFEQTPSGSVEYTSDEGRRFIQISSSVTIAGTDNGKSVFMDVDSAGNTICTEGSKGNTSSPPAFITIGQVTDQAKLDAFAPEDMKIVFNDVNSVAPPGPNYSVYTVSDDRPIVTAQPYTPGAAISIEASGVQVEIQGAPAVGDAFFVRTSDKQPVFDTLERFIDGLENVSDTPEGRETFSAMLDTTIANLDNAETAMLEVRTEVGARLNTVEDTRAVLEDNEIILTELRSKVEDLDYAKAISDLSFQSFVLQAAQQTFSRVTGLSLFDQL</sequence>
<feature type="domain" description="Flagellin C-terminal" evidence="7">
    <location>
        <begin position="332"/>
        <end position="405"/>
    </location>
</feature>
<organism evidence="8 9">
    <name type="scientific">Allohahella marinimesophila</name>
    <dbReference type="NCBI Taxonomy" id="1054972"/>
    <lineage>
        <taxon>Bacteria</taxon>
        <taxon>Pseudomonadati</taxon>
        <taxon>Pseudomonadota</taxon>
        <taxon>Gammaproteobacteria</taxon>
        <taxon>Oceanospirillales</taxon>
        <taxon>Hahellaceae</taxon>
        <taxon>Allohahella</taxon>
    </lineage>
</organism>
<evidence type="ECO:0000259" key="7">
    <source>
        <dbReference type="Pfam" id="PF00700"/>
    </source>
</evidence>
<evidence type="ECO:0000259" key="6">
    <source>
        <dbReference type="Pfam" id="PF00669"/>
    </source>
</evidence>
<dbReference type="InterPro" id="IPR001492">
    <property type="entry name" value="Flagellin"/>
</dbReference>
<gene>
    <name evidence="8" type="primary">flgL</name>
    <name evidence="8" type="ORF">GCM10022278_10730</name>
</gene>
<dbReference type="PRINTS" id="PR00207">
    <property type="entry name" value="FLAGELLIN"/>
</dbReference>
<dbReference type="SUPFAM" id="SSF64518">
    <property type="entry name" value="Phase 1 flagellin"/>
    <property type="match status" value="1"/>
</dbReference>
<dbReference type="PANTHER" id="PTHR42792:SF1">
    <property type="entry name" value="FLAGELLAR HOOK-ASSOCIATED PROTEIN 3"/>
    <property type="match status" value="1"/>
</dbReference>
<dbReference type="Gene3D" id="1.20.1330.10">
    <property type="entry name" value="f41 fragment of flagellin, N-terminal domain"/>
    <property type="match status" value="2"/>
</dbReference>
<reference evidence="9" key="1">
    <citation type="journal article" date="2019" name="Int. J. Syst. Evol. Microbiol.">
        <title>The Global Catalogue of Microorganisms (GCM) 10K type strain sequencing project: providing services to taxonomists for standard genome sequencing and annotation.</title>
        <authorList>
            <consortium name="The Broad Institute Genomics Platform"/>
            <consortium name="The Broad Institute Genome Sequencing Center for Infectious Disease"/>
            <person name="Wu L."/>
            <person name="Ma J."/>
        </authorList>
    </citation>
    <scope>NUCLEOTIDE SEQUENCE [LARGE SCALE GENOMIC DNA]</scope>
    <source>
        <strain evidence="9">JCM 17555</strain>
    </source>
</reference>
<dbReference type="Pfam" id="PF00700">
    <property type="entry name" value="Flagellin_C"/>
    <property type="match status" value="1"/>
</dbReference>
<comment type="similarity">
    <text evidence="3">Belongs to the bacterial flagellin family.</text>
</comment>
<keyword evidence="4" id="KW-0964">Secreted</keyword>
<dbReference type="InterPro" id="IPR001029">
    <property type="entry name" value="Flagellin_N"/>
</dbReference>
<dbReference type="InterPro" id="IPR046358">
    <property type="entry name" value="Flagellin_C"/>
</dbReference>
<keyword evidence="8" id="KW-0966">Cell projection</keyword>
<keyword evidence="5" id="KW-0975">Bacterial flagellum</keyword>
<evidence type="ECO:0000256" key="3">
    <source>
        <dbReference type="ARBA" id="ARBA00005709"/>
    </source>
</evidence>
<keyword evidence="8" id="KW-0282">Flagellum</keyword>
<comment type="subcellular location">
    <subcellularLocation>
        <location evidence="1">Bacterial flagellum</location>
    </subcellularLocation>
    <subcellularLocation>
        <location evidence="2">Secreted</location>
    </subcellularLocation>
</comment>
<evidence type="ECO:0000256" key="2">
    <source>
        <dbReference type="ARBA" id="ARBA00004613"/>
    </source>
</evidence>
<dbReference type="Pfam" id="PF00669">
    <property type="entry name" value="Flagellin_N"/>
    <property type="match status" value="1"/>
</dbReference>
<protein>
    <submittedName>
        <fullName evidence="8">Flagellar hook-associated protein FlgL</fullName>
    </submittedName>
</protein>
<keyword evidence="9" id="KW-1185">Reference proteome</keyword>
<dbReference type="Proteomes" id="UP001501337">
    <property type="component" value="Unassembled WGS sequence"/>
</dbReference>
<keyword evidence="8" id="KW-0969">Cilium</keyword>
<dbReference type="EMBL" id="BAABBO010000005">
    <property type="protein sequence ID" value="GAA3953797.1"/>
    <property type="molecule type" value="Genomic_DNA"/>
</dbReference>
<evidence type="ECO:0000256" key="4">
    <source>
        <dbReference type="ARBA" id="ARBA00022525"/>
    </source>
</evidence>
<dbReference type="InterPro" id="IPR013384">
    <property type="entry name" value="Flagell_FlgL"/>
</dbReference>
<accession>A0ABP7NU16</accession>
<comment type="caution">
    <text evidence="8">The sequence shown here is derived from an EMBL/GenBank/DDBJ whole genome shotgun (WGS) entry which is preliminary data.</text>
</comment>
<evidence type="ECO:0000313" key="9">
    <source>
        <dbReference type="Proteomes" id="UP001501337"/>
    </source>
</evidence>